<reference evidence="5 6" key="1">
    <citation type="submission" date="2019-01" db="EMBL/GenBank/DDBJ databases">
        <authorList>
            <person name="Ferrante I. M."/>
        </authorList>
    </citation>
    <scope>NUCLEOTIDE SEQUENCE [LARGE SCALE GENOMIC DNA]</scope>
    <source>
        <strain evidence="5 6">B856</strain>
    </source>
</reference>
<keyword evidence="4" id="KW-0732">Signal</keyword>
<keyword evidence="1" id="KW-0963">Cytoplasm</keyword>
<keyword evidence="2" id="KW-0645">Protease</keyword>
<evidence type="ECO:0000256" key="2">
    <source>
        <dbReference type="ARBA" id="ARBA00022670"/>
    </source>
</evidence>
<dbReference type="GO" id="GO:0051603">
    <property type="term" value="P:proteolysis involved in protein catabolic process"/>
    <property type="evidence" value="ECO:0007669"/>
    <property type="project" value="InterPro"/>
</dbReference>
<feature type="chain" id="PRO_5019348918" description="Proteasome endopeptidase complex" evidence="4">
    <location>
        <begin position="23"/>
        <end position="315"/>
    </location>
</feature>
<keyword evidence="3" id="KW-0378">Hydrolase</keyword>
<evidence type="ECO:0000256" key="1">
    <source>
        <dbReference type="ARBA" id="ARBA00022490"/>
    </source>
</evidence>
<proteinExistence type="predicted"/>
<feature type="signal peptide" evidence="4">
    <location>
        <begin position="1"/>
        <end position="22"/>
    </location>
</feature>
<evidence type="ECO:0008006" key="7">
    <source>
        <dbReference type="Google" id="ProtNLM"/>
    </source>
</evidence>
<gene>
    <name evidence="5" type="ORF">PSNMU_V1.4_AUG-EV-PASAV3_0079410</name>
</gene>
<keyword evidence="6" id="KW-1185">Reference proteome</keyword>
<dbReference type="InterPro" id="IPR023333">
    <property type="entry name" value="Proteasome_suB-type"/>
</dbReference>
<dbReference type="GO" id="GO:0005839">
    <property type="term" value="C:proteasome core complex"/>
    <property type="evidence" value="ECO:0007669"/>
    <property type="project" value="InterPro"/>
</dbReference>
<dbReference type="OrthoDB" id="7854943at2759"/>
<dbReference type="PANTHER" id="PTHR32194:SF0">
    <property type="entry name" value="ATP-DEPENDENT PROTEASE SUBUNIT HSLV"/>
    <property type="match status" value="1"/>
</dbReference>
<dbReference type="InterPro" id="IPR029055">
    <property type="entry name" value="Ntn_hydrolases_N"/>
</dbReference>
<evidence type="ECO:0000313" key="5">
    <source>
        <dbReference type="EMBL" id="VEU41038.1"/>
    </source>
</evidence>
<dbReference type="AlphaFoldDB" id="A0A448ZG66"/>
<dbReference type="Gene3D" id="3.60.20.10">
    <property type="entry name" value="Glutamine Phosphoribosylpyrophosphate, subunit 1, domain 1"/>
    <property type="match status" value="1"/>
</dbReference>
<evidence type="ECO:0000313" key="6">
    <source>
        <dbReference type="Proteomes" id="UP000291116"/>
    </source>
</evidence>
<dbReference type="PANTHER" id="PTHR32194">
    <property type="entry name" value="METALLOPROTEASE TLDD"/>
    <property type="match status" value="1"/>
</dbReference>
<dbReference type="InterPro" id="IPR001353">
    <property type="entry name" value="Proteasome_sua/b"/>
</dbReference>
<evidence type="ECO:0000256" key="4">
    <source>
        <dbReference type="SAM" id="SignalP"/>
    </source>
</evidence>
<protein>
    <recommendedName>
        <fullName evidence="7">Proteasome endopeptidase complex</fullName>
    </recommendedName>
</protein>
<dbReference type="GO" id="GO:0005737">
    <property type="term" value="C:cytoplasm"/>
    <property type="evidence" value="ECO:0007669"/>
    <property type="project" value="TreeGrafter"/>
</dbReference>
<dbReference type="GO" id="GO:0008233">
    <property type="term" value="F:peptidase activity"/>
    <property type="evidence" value="ECO:0007669"/>
    <property type="project" value="UniProtKB-KW"/>
</dbReference>
<dbReference type="Pfam" id="PF00227">
    <property type="entry name" value="Proteasome"/>
    <property type="match status" value="2"/>
</dbReference>
<dbReference type="Proteomes" id="UP000291116">
    <property type="component" value="Unassembled WGS sequence"/>
</dbReference>
<name>A0A448ZG66_9STRA</name>
<dbReference type="SUPFAM" id="SSF56235">
    <property type="entry name" value="N-terminal nucleophile aminohydrolases (Ntn hydrolases)"/>
    <property type="match status" value="1"/>
</dbReference>
<accession>A0A448ZG66</accession>
<sequence length="315" mass="33943">MNDCFRILVPIITCWLLNNAEAVNPSPNFSPSAYSHRHEAGGTGNNHLQEEIDLGTTLVAIKYAGGVVVGADTRTSAGGYVSNKFAYKINPIFRPDFEDPTEVDESDEPSRISSSSSSCVLCRSGSAADTQWLAGLAKQRFQMRKLERPGYRPSISEVAHFLRYQMRQGGGESQFQASLICAGYDSVTNGGQIFGVTPGGSLWEEDNFCVSGSGSTILLGYLDDALQTAKQNFASEYTEECAIALVTKLLRLSIARDGSSGGLVRLYVINRNGLEERTVYPFMDTSTSTAPSVEGAGEKTTHTDLEGFAKPVSGC</sequence>
<organism evidence="5 6">
    <name type="scientific">Pseudo-nitzschia multistriata</name>
    <dbReference type="NCBI Taxonomy" id="183589"/>
    <lineage>
        <taxon>Eukaryota</taxon>
        <taxon>Sar</taxon>
        <taxon>Stramenopiles</taxon>
        <taxon>Ochrophyta</taxon>
        <taxon>Bacillariophyta</taxon>
        <taxon>Bacillariophyceae</taxon>
        <taxon>Bacillariophycidae</taxon>
        <taxon>Bacillariales</taxon>
        <taxon>Bacillariaceae</taxon>
        <taxon>Pseudo-nitzschia</taxon>
    </lineage>
</organism>
<evidence type="ECO:0000256" key="3">
    <source>
        <dbReference type="ARBA" id="ARBA00022801"/>
    </source>
</evidence>
<dbReference type="EMBL" id="CAACVS010000326">
    <property type="protein sequence ID" value="VEU41038.1"/>
    <property type="molecule type" value="Genomic_DNA"/>
</dbReference>